<accession>A0ABY1P5E5</accession>
<keyword evidence="2" id="KW-1185">Reference proteome</keyword>
<gene>
    <name evidence="1" type="ORF">SAMN06265374_2819</name>
</gene>
<keyword evidence="1" id="KW-0808">Transferase</keyword>
<dbReference type="CDD" id="cd02440">
    <property type="entry name" value="AdoMet_MTases"/>
    <property type="match status" value="1"/>
</dbReference>
<dbReference type="RefSeq" id="WP_155192738.1">
    <property type="nucleotide sequence ID" value="NZ_BAAAEA010000002.1"/>
</dbReference>
<dbReference type="GO" id="GO:0008168">
    <property type="term" value="F:methyltransferase activity"/>
    <property type="evidence" value="ECO:0007669"/>
    <property type="project" value="UniProtKB-KW"/>
</dbReference>
<dbReference type="PANTHER" id="PTHR43861">
    <property type="entry name" value="TRANS-ACONITATE 2-METHYLTRANSFERASE-RELATED"/>
    <property type="match status" value="1"/>
</dbReference>
<name>A0ABY1P5E5_9HYPH</name>
<protein>
    <submittedName>
        <fullName evidence="1">Methyltransferase domain-containing protein</fullName>
    </submittedName>
</protein>
<comment type="caution">
    <text evidence="1">The sequence shown here is derived from an EMBL/GenBank/DDBJ whole genome shotgun (WGS) entry which is preliminary data.</text>
</comment>
<evidence type="ECO:0000313" key="1">
    <source>
        <dbReference type="EMBL" id="SMP26865.1"/>
    </source>
</evidence>
<dbReference type="Gene3D" id="3.40.50.150">
    <property type="entry name" value="Vaccinia Virus protein VP39"/>
    <property type="match status" value="1"/>
</dbReference>
<reference evidence="1 2" key="1">
    <citation type="submission" date="2017-05" db="EMBL/GenBank/DDBJ databases">
        <authorList>
            <person name="Varghese N."/>
            <person name="Submissions S."/>
        </authorList>
    </citation>
    <scope>NUCLEOTIDE SEQUENCE [LARGE SCALE GENOMIC DNA]</scope>
    <source>
        <strain evidence="1 2">DSM 15949</strain>
    </source>
</reference>
<evidence type="ECO:0000313" key="2">
    <source>
        <dbReference type="Proteomes" id="UP001157914"/>
    </source>
</evidence>
<dbReference type="GO" id="GO:0032259">
    <property type="term" value="P:methylation"/>
    <property type="evidence" value="ECO:0007669"/>
    <property type="project" value="UniProtKB-KW"/>
</dbReference>
<dbReference type="InterPro" id="IPR029063">
    <property type="entry name" value="SAM-dependent_MTases_sf"/>
</dbReference>
<organism evidence="1 2">
    <name type="scientific">Roseibium denhamense</name>
    <dbReference type="NCBI Taxonomy" id="76305"/>
    <lineage>
        <taxon>Bacteria</taxon>
        <taxon>Pseudomonadati</taxon>
        <taxon>Pseudomonadota</taxon>
        <taxon>Alphaproteobacteria</taxon>
        <taxon>Hyphomicrobiales</taxon>
        <taxon>Stappiaceae</taxon>
        <taxon>Roseibium</taxon>
    </lineage>
</organism>
<dbReference type="Pfam" id="PF13489">
    <property type="entry name" value="Methyltransf_23"/>
    <property type="match status" value="1"/>
</dbReference>
<dbReference type="Proteomes" id="UP001157914">
    <property type="component" value="Unassembled WGS sequence"/>
</dbReference>
<sequence>MATPDHLWTKMSRKYAAQPIKDQAAYQETLLRTTEHLGPDDHVLELGCGTGSTAFLIAPAVKTYLATDFSSGMIGIAEEKMAAARQAGDAPEGLRFAVAEGFDEAVEADPDLGGYDAVLGFNFLHLIEDPAALLTRVRTLIKPGGLLITKTVCLRKRAWLFAPLIAVMRFAGKAPYVNMLSFDGLETLIQDQGFELIETGTIPEPYSRFVVARKV</sequence>
<dbReference type="SUPFAM" id="SSF53335">
    <property type="entry name" value="S-adenosyl-L-methionine-dependent methyltransferases"/>
    <property type="match status" value="1"/>
</dbReference>
<keyword evidence="1" id="KW-0489">Methyltransferase</keyword>
<dbReference type="EMBL" id="FXTT01000003">
    <property type="protein sequence ID" value="SMP26865.1"/>
    <property type="molecule type" value="Genomic_DNA"/>
</dbReference>
<proteinExistence type="predicted"/>